<dbReference type="OrthoDB" id="6271941at2759"/>
<sequence>MLLRLSLVVLTINIRSAGANMGMSFQIIPDISILMSSQTSTFVCREESNQRHDCFLHCFDLPECLSVITTNESCYCNTDLTPNSTYLQNDTQIYVKRPVNECMKHGYIYYKGLCLRKSTTDMSWFNALNDCERSGGHLIVLDSLTKHTTVVGILKTYYHLPQLDDAYYVGASDISEEGNWKWISLNSSDFMTFKTNQPNNIDVQYRGSEADCAALRVTKGALVDEYCLQTKPYICEIH</sequence>
<evidence type="ECO:0000313" key="3">
    <source>
        <dbReference type="EMBL" id="CAC5357057.1"/>
    </source>
</evidence>
<feature type="signal peptide" evidence="1">
    <location>
        <begin position="1"/>
        <end position="19"/>
    </location>
</feature>
<evidence type="ECO:0000313" key="4">
    <source>
        <dbReference type="Proteomes" id="UP000507470"/>
    </source>
</evidence>
<gene>
    <name evidence="3" type="ORF">MCOR_922</name>
</gene>
<evidence type="ECO:0000259" key="2">
    <source>
        <dbReference type="PROSITE" id="PS50041"/>
    </source>
</evidence>
<dbReference type="InterPro" id="IPR016186">
    <property type="entry name" value="C-type_lectin-like/link_sf"/>
</dbReference>
<dbReference type="SMART" id="SM00034">
    <property type="entry name" value="CLECT"/>
    <property type="match status" value="1"/>
</dbReference>
<dbReference type="AlphaFoldDB" id="A0A6J7ZX23"/>
<accession>A0A6J7ZX23</accession>
<feature type="chain" id="PRO_5026736142" description="C-type lectin domain-containing protein" evidence="1">
    <location>
        <begin position="20"/>
        <end position="238"/>
    </location>
</feature>
<dbReference type="InterPro" id="IPR001304">
    <property type="entry name" value="C-type_lectin-like"/>
</dbReference>
<reference evidence="3 4" key="1">
    <citation type="submission" date="2020-06" db="EMBL/GenBank/DDBJ databases">
        <authorList>
            <person name="Li R."/>
            <person name="Bekaert M."/>
        </authorList>
    </citation>
    <scope>NUCLEOTIDE SEQUENCE [LARGE SCALE GENOMIC DNA]</scope>
    <source>
        <strain evidence="4">wild</strain>
    </source>
</reference>
<feature type="domain" description="C-type lectin" evidence="2">
    <location>
        <begin position="110"/>
        <end position="236"/>
    </location>
</feature>
<dbReference type="EMBL" id="CACVKT020000198">
    <property type="protein sequence ID" value="CAC5357057.1"/>
    <property type="molecule type" value="Genomic_DNA"/>
</dbReference>
<dbReference type="PROSITE" id="PS50041">
    <property type="entry name" value="C_TYPE_LECTIN_2"/>
    <property type="match status" value="1"/>
</dbReference>
<dbReference type="PANTHER" id="PTHR22803">
    <property type="entry name" value="MANNOSE, PHOSPHOLIPASE, LECTIN RECEPTOR RELATED"/>
    <property type="match status" value="1"/>
</dbReference>
<dbReference type="SUPFAM" id="SSF56436">
    <property type="entry name" value="C-type lectin-like"/>
    <property type="match status" value="1"/>
</dbReference>
<keyword evidence="1" id="KW-0732">Signal</keyword>
<organism evidence="3 4">
    <name type="scientific">Mytilus coruscus</name>
    <name type="common">Sea mussel</name>
    <dbReference type="NCBI Taxonomy" id="42192"/>
    <lineage>
        <taxon>Eukaryota</taxon>
        <taxon>Metazoa</taxon>
        <taxon>Spiralia</taxon>
        <taxon>Lophotrochozoa</taxon>
        <taxon>Mollusca</taxon>
        <taxon>Bivalvia</taxon>
        <taxon>Autobranchia</taxon>
        <taxon>Pteriomorphia</taxon>
        <taxon>Mytilida</taxon>
        <taxon>Mytiloidea</taxon>
        <taxon>Mytilidae</taxon>
        <taxon>Mytilinae</taxon>
        <taxon>Mytilus</taxon>
    </lineage>
</organism>
<dbReference type="InterPro" id="IPR050111">
    <property type="entry name" value="C-type_lectin/snaclec_domain"/>
</dbReference>
<keyword evidence="4" id="KW-1185">Reference proteome</keyword>
<dbReference type="InterPro" id="IPR016187">
    <property type="entry name" value="CTDL_fold"/>
</dbReference>
<proteinExistence type="predicted"/>
<dbReference type="Proteomes" id="UP000507470">
    <property type="component" value="Unassembled WGS sequence"/>
</dbReference>
<name>A0A6J7ZX23_MYTCO</name>
<dbReference type="Gene3D" id="3.10.100.10">
    <property type="entry name" value="Mannose-Binding Protein A, subunit A"/>
    <property type="match status" value="1"/>
</dbReference>
<dbReference type="Pfam" id="PF00059">
    <property type="entry name" value="Lectin_C"/>
    <property type="match status" value="1"/>
</dbReference>
<protein>
    <recommendedName>
        <fullName evidence="2">C-type lectin domain-containing protein</fullName>
    </recommendedName>
</protein>
<evidence type="ECO:0000256" key="1">
    <source>
        <dbReference type="SAM" id="SignalP"/>
    </source>
</evidence>